<organism evidence="1 2">
    <name type="scientific">Shewanella nanhaiensis</name>
    <dbReference type="NCBI Taxonomy" id="2864872"/>
    <lineage>
        <taxon>Bacteria</taxon>
        <taxon>Pseudomonadati</taxon>
        <taxon>Pseudomonadota</taxon>
        <taxon>Gammaproteobacteria</taxon>
        <taxon>Alteromonadales</taxon>
        <taxon>Shewanellaceae</taxon>
        <taxon>Shewanella</taxon>
    </lineage>
</organism>
<reference evidence="1 2" key="1">
    <citation type="submission" date="2021-07" db="EMBL/GenBank/DDBJ databases">
        <title>Shewanella sp. nov, isolated from SCS.</title>
        <authorList>
            <person name="Cao W.R."/>
        </authorList>
    </citation>
    <scope>NUCLEOTIDE SEQUENCE [LARGE SCALE GENOMIC DNA]</scope>
    <source>
        <strain evidence="1 2">NR704-98</strain>
    </source>
</reference>
<evidence type="ECO:0008006" key="3">
    <source>
        <dbReference type="Google" id="ProtNLM"/>
    </source>
</evidence>
<dbReference type="Gene3D" id="3.20.20.450">
    <property type="entry name" value="EAL domain"/>
    <property type="match status" value="1"/>
</dbReference>
<dbReference type="Proteomes" id="UP001195963">
    <property type="component" value="Unassembled WGS sequence"/>
</dbReference>
<dbReference type="EMBL" id="JAHZST010000006">
    <property type="protein sequence ID" value="MBW8184076.1"/>
    <property type="molecule type" value="Genomic_DNA"/>
</dbReference>
<evidence type="ECO:0000313" key="2">
    <source>
        <dbReference type="Proteomes" id="UP001195963"/>
    </source>
</evidence>
<accession>A0ABS7E2Z9</accession>
<proteinExistence type="predicted"/>
<gene>
    <name evidence="1" type="ORF">K0625_10355</name>
</gene>
<protein>
    <recommendedName>
        <fullName evidence="3">EAL domain-containing protein</fullName>
    </recommendedName>
</protein>
<sequence length="240" mass="28381">MNNIIKDCLFLNEKYKDDFVFTGFDTSQIKKKYKQQRIVTQKGRIYGHEILALQVNSSEKLSVSILTDRIYDSLRNDNKINFMLGNKIFINVEAYELCNIQTLKKISEFNKIVDAYGSKLVCEITERNLCHPCTHYHNGLTYLYNNGVTLAADDYVLFKRDFREEFISKFFKIVKIEVPKLNCKYLLEYEEEVRKISKKNKIIVFERIETEAQLYFVKNISKEEDLLQGYIIHHPEIISI</sequence>
<keyword evidence="2" id="KW-1185">Reference proteome</keyword>
<evidence type="ECO:0000313" key="1">
    <source>
        <dbReference type="EMBL" id="MBW8184076.1"/>
    </source>
</evidence>
<dbReference type="InterPro" id="IPR035919">
    <property type="entry name" value="EAL_sf"/>
</dbReference>
<comment type="caution">
    <text evidence="1">The sequence shown here is derived from an EMBL/GenBank/DDBJ whole genome shotgun (WGS) entry which is preliminary data.</text>
</comment>
<name>A0ABS7E2Z9_9GAMM</name>
<dbReference type="RefSeq" id="WP_220109622.1">
    <property type="nucleotide sequence ID" value="NZ_JAHZST010000006.1"/>
</dbReference>
<dbReference type="SUPFAM" id="SSF141868">
    <property type="entry name" value="EAL domain-like"/>
    <property type="match status" value="1"/>
</dbReference>